<dbReference type="SUPFAM" id="SSF46785">
    <property type="entry name" value="Winged helix' DNA-binding domain"/>
    <property type="match status" value="1"/>
</dbReference>
<dbReference type="PATRIC" id="fig|1246626.3.peg.1291"/>
<evidence type="ECO:0000256" key="2">
    <source>
        <dbReference type="ARBA" id="ARBA00023125"/>
    </source>
</evidence>
<keyword evidence="2" id="KW-0238">DNA-binding</keyword>
<dbReference type="InterPro" id="IPR050679">
    <property type="entry name" value="Bact_HTH_transcr_reg"/>
</dbReference>
<dbReference type="AlphaFoldDB" id="A0A060LUQ7"/>
<sequence>MIDKQSPIPIYYQIEELIHKQIENGQLKPGDVLPSEREFADRYQISRMTVRQGINNLVQKKQLVREKGRGTFVAHQNIEQPLTKTTSFSEDMVNRNMVPESKLLSFTRIKADSDVATLLQIASGTEVYSVFRVRLANQIPIATEQAFIPIDIAPHLSETILHSSLYAYFEHKLGYEIDHSEQTIRSVLANKEDAHLLEIAEGDPLLAIRRQAVTSSNRVLELVYTRYRGDRYYFVTRMSR</sequence>
<dbReference type="PRINTS" id="PR00035">
    <property type="entry name" value="HTHGNTR"/>
</dbReference>
<feature type="domain" description="HTH gntR-type" evidence="4">
    <location>
        <begin position="8"/>
        <end position="76"/>
    </location>
</feature>
<dbReference type="SMART" id="SM00345">
    <property type="entry name" value="HTH_GNTR"/>
    <property type="match status" value="1"/>
</dbReference>
<keyword evidence="3" id="KW-0804">Transcription</keyword>
<reference evidence="5 6" key="1">
    <citation type="journal article" date="2014" name="Gene">
        <title>A comparative genomic analysis of the alkalitolerant soil bacterium Bacillus lehensis G1.</title>
        <authorList>
            <person name="Noor Y.M."/>
            <person name="Samsulrizal N.H."/>
            <person name="Jema'on N.A."/>
            <person name="Low K.O."/>
            <person name="Ramli A.N."/>
            <person name="Alias N.I."/>
            <person name="Damis S.I."/>
            <person name="Fuzi S.F."/>
            <person name="Isa M.N."/>
            <person name="Murad A.M."/>
            <person name="Raih M.F."/>
            <person name="Bakar F.D."/>
            <person name="Najimudin N."/>
            <person name="Mahadi N.M."/>
            <person name="Illias R.M."/>
        </authorList>
    </citation>
    <scope>NUCLEOTIDE SEQUENCE [LARGE SCALE GENOMIC DNA]</scope>
    <source>
        <strain evidence="5 6">G1</strain>
    </source>
</reference>
<dbReference type="InterPro" id="IPR028978">
    <property type="entry name" value="Chorismate_lyase_/UTRA_dom_sf"/>
</dbReference>
<evidence type="ECO:0000256" key="3">
    <source>
        <dbReference type="ARBA" id="ARBA00023163"/>
    </source>
</evidence>
<dbReference type="Proteomes" id="UP000027142">
    <property type="component" value="Chromosome"/>
</dbReference>
<dbReference type="PANTHER" id="PTHR44846:SF1">
    <property type="entry name" value="MANNOSYL-D-GLYCERATE TRANSPORT_METABOLISM SYSTEM REPRESSOR MNGR-RELATED"/>
    <property type="match status" value="1"/>
</dbReference>
<dbReference type="Gene3D" id="3.40.1410.10">
    <property type="entry name" value="Chorismate lyase-like"/>
    <property type="match status" value="1"/>
</dbReference>
<dbReference type="PROSITE" id="PS50949">
    <property type="entry name" value="HTH_GNTR"/>
    <property type="match status" value="1"/>
</dbReference>
<name>A0A060LUQ7_9BACI</name>
<dbReference type="STRING" id="1246626.BleG1_1304"/>
<protein>
    <submittedName>
        <fullName evidence="5">HTH-type, GntR family transcriptional repressor</fullName>
    </submittedName>
</protein>
<keyword evidence="6" id="KW-1185">Reference proteome</keyword>
<dbReference type="CDD" id="cd07377">
    <property type="entry name" value="WHTH_GntR"/>
    <property type="match status" value="1"/>
</dbReference>
<dbReference type="InterPro" id="IPR036388">
    <property type="entry name" value="WH-like_DNA-bd_sf"/>
</dbReference>
<dbReference type="SUPFAM" id="SSF64288">
    <property type="entry name" value="Chorismate lyase-like"/>
    <property type="match status" value="1"/>
</dbReference>
<dbReference type="KEGG" id="ble:BleG1_1304"/>
<dbReference type="InterPro" id="IPR036390">
    <property type="entry name" value="WH_DNA-bd_sf"/>
</dbReference>
<dbReference type="Pfam" id="PF07702">
    <property type="entry name" value="UTRA"/>
    <property type="match status" value="1"/>
</dbReference>
<dbReference type="FunFam" id="1.10.10.10:FF:000079">
    <property type="entry name" value="GntR family transcriptional regulator"/>
    <property type="match status" value="1"/>
</dbReference>
<dbReference type="Pfam" id="PF00392">
    <property type="entry name" value="GntR"/>
    <property type="match status" value="1"/>
</dbReference>
<dbReference type="InterPro" id="IPR000524">
    <property type="entry name" value="Tscrpt_reg_HTH_GntR"/>
</dbReference>
<dbReference type="eggNOG" id="COG2188">
    <property type="taxonomic scope" value="Bacteria"/>
</dbReference>
<dbReference type="GO" id="GO:0045892">
    <property type="term" value="P:negative regulation of DNA-templated transcription"/>
    <property type="evidence" value="ECO:0007669"/>
    <property type="project" value="TreeGrafter"/>
</dbReference>
<dbReference type="OrthoDB" id="9815017at2"/>
<dbReference type="SMART" id="SM00866">
    <property type="entry name" value="UTRA"/>
    <property type="match status" value="1"/>
</dbReference>
<dbReference type="Gene3D" id="1.10.10.10">
    <property type="entry name" value="Winged helix-like DNA-binding domain superfamily/Winged helix DNA-binding domain"/>
    <property type="match status" value="1"/>
</dbReference>
<keyword evidence="1" id="KW-0805">Transcription regulation</keyword>
<dbReference type="EMBL" id="CP003923">
    <property type="protein sequence ID" value="AIC93887.1"/>
    <property type="molecule type" value="Genomic_DNA"/>
</dbReference>
<evidence type="ECO:0000259" key="4">
    <source>
        <dbReference type="PROSITE" id="PS50949"/>
    </source>
</evidence>
<proteinExistence type="predicted"/>
<dbReference type="GO" id="GO:0003700">
    <property type="term" value="F:DNA-binding transcription factor activity"/>
    <property type="evidence" value="ECO:0007669"/>
    <property type="project" value="InterPro"/>
</dbReference>
<dbReference type="PANTHER" id="PTHR44846">
    <property type="entry name" value="MANNOSYL-D-GLYCERATE TRANSPORT/METABOLISM SYSTEM REPRESSOR MNGR-RELATED"/>
    <property type="match status" value="1"/>
</dbReference>
<dbReference type="GO" id="GO:0003677">
    <property type="term" value="F:DNA binding"/>
    <property type="evidence" value="ECO:0007669"/>
    <property type="project" value="UniProtKB-KW"/>
</dbReference>
<evidence type="ECO:0000256" key="1">
    <source>
        <dbReference type="ARBA" id="ARBA00023015"/>
    </source>
</evidence>
<dbReference type="HOGENOM" id="CLU_063236_8_2_9"/>
<evidence type="ECO:0000313" key="5">
    <source>
        <dbReference type="EMBL" id="AIC93887.1"/>
    </source>
</evidence>
<organism evidence="5 6">
    <name type="scientific">Shouchella lehensis G1</name>
    <dbReference type="NCBI Taxonomy" id="1246626"/>
    <lineage>
        <taxon>Bacteria</taxon>
        <taxon>Bacillati</taxon>
        <taxon>Bacillota</taxon>
        <taxon>Bacilli</taxon>
        <taxon>Bacillales</taxon>
        <taxon>Bacillaceae</taxon>
        <taxon>Shouchella</taxon>
    </lineage>
</organism>
<accession>A0A060LUQ7</accession>
<dbReference type="RefSeq" id="WP_038478510.1">
    <property type="nucleotide sequence ID" value="NZ_CP003923.1"/>
</dbReference>
<evidence type="ECO:0000313" key="6">
    <source>
        <dbReference type="Proteomes" id="UP000027142"/>
    </source>
</evidence>
<dbReference type="InterPro" id="IPR011663">
    <property type="entry name" value="UTRA"/>
</dbReference>
<gene>
    <name evidence="5" type="ORF">BleG1_1304</name>
</gene>